<gene>
    <name evidence="2" type="ORF">Purlil1_11397</name>
</gene>
<evidence type="ECO:0000313" key="3">
    <source>
        <dbReference type="Proteomes" id="UP001287286"/>
    </source>
</evidence>
<dbReference type="EMBL" id="JAWRVI010000068">
    <property type="protein sequence ID" value="KAK4081988.1"/>
    <property type="molecule type" value="Genomic_DNA"/>
</dbReference>
<name>A0ABR0BJS9_PURLI</name>
<protein>
    <submittedName>
        <fullName evidence="2">Uncharacterized protein</fullName>
    </submittedName>
</protein>
<evidence type="ECO:0000313" key="2">
    <source>
        <dbReference type="EMBL" id="KAK4081988.1"/>
    </source>
</evidence>
<feature type="region of interest" description="Disordered" evidence="1">
    <location>
        <begin position="158"/>
        <end position="226"/>
    </location>
</feature>
<feature type="compositionally biased region" description="Gly residues" evidence="1">
    <location>
        <begin position="202"/>
        <end position="215"/>
    </location>
</feature>
<proteinExistence type="predicted"/>
<reference evidence="2 3" key="1">
    <citation type="journal article" date="2024" name="Microbiol. Resour. Announc.">
        <title>Genome annotations for the ascomycete fungi Trichoderma harzianum, Trichoderma aggressivum, and Purpureocillium lilacinum.</title>
        <authorList>
            <person name="Beijen E.P.W."/>
            <person name="Ohm R.A."/>
        </authorList>
    </citation>
    <scope>NUCLEOTIDE SEQUENCE [LARGE SCALE GENOMIC DNA]</scope>
    <source>
        <strain evidence="2 3">CBS 150709</strain>
    </source>
</reference>
<accession>A0ABR0BJS9</accession>
<sequence>MPARAHQQSSGSSSQTCISPGGAVEVRLSGGAGRPSSAAPSVALALSRWNSPRFSCSPPAVQVASHPAAPALGQGAGGGGRGEGRVRQRLRGSLEDGSARAQHLTGVEGQLRALTGGGRAACRNLHLGTEWRARRADLWRQQQLAERALPPIFMDGSQRMQHGEDPPPKAAHAQPVNGAAMDHPSRSCQHRHLVERSVLGAKPGGLGPARDGGGPAQPPGGVRPAAPCRTHKLRRVLGANPEACSGMRCVLGTECHYGAMMTCRRGRSSRGSCHLRRRVGGVICSISRSVAPTGT</sequence>
<keyword evidence="3" id="KW-1185">Reference proteome</keyword>
<evidence type="ECO:0000256" key="1">
    <source>
        <dbReference type="SAM" id="MobiDB-lite"/>
    </source>
</evidence>
<dbReference type="Proteomes" id="UP001287286">
    <property type="component" value="Unassembled WGS sequence"/>
</dbReference>
<feature type="region of interest" description="Disordered" evidence="1">
    <location>
        <begin position="1"/>
        <end position="21"/>
    </location>
</feature>
<organism evidence="2 3">
    <name type="scientific">Purpureocillium lilacinum</name>
    <name type="common">Paecilomyces lilacinus</name>
    <dbReference type="NCBI Taxonomy" id="33203"/>
    <lineage>
        <taxon>Eukaryota</taxon>
        <taxon>Fungi</taxon>
        <taxon>Dikarya</taxon>
        <taxon>Ascomycota</taxon>
        <taxon>Pezizomycotina</taxon>
        <taxon>Sordariomycetes</taxon>
        <taxon>Hypocreomycetidae</taxon>
        <taxon>Hypocreales</taxon>
        <taxon>Ophiocordycipitaceae</taxon>
        <taxon>Purpureocillium</taxon>
    </lineage>
</organism>
<comment type="caution">
    <text evidence="2">The sequence shown here is derived from an EMBL/GenBank/DDBJ whole genome shotgun (WGS) entry which is preliminary data.</text>
</comment>